<evidence type="ECO:0000259" key="2">
    <source>
        <dbReference type="PROSITE" id="PS50927"/>
    </source>
</evidence>
<dbReference type="PANTHER" id="PTHR34700:SF4">
    <property type="entry name" value="PHAGE-LIKE ELEMENT PBSX PROTEIN XKDP"/>
    <property type="match status" value="1"/>
</dbReference>
<dbReference type="RefSeq" id="WP_311557350.1">
    <property type="nucleotide sequence ID" value="NZ_JAVREJ010000011.1"/>
</dbReference>
<sequence length="196" mass="20645">MNVLSSGSVLKPGDSITSQNGRYRLELQSDGNLVLTGPTGLAWDSDTRGKSVATAEMQTDGNFVLYGADRSVVWTADTTGPGAQLVLQDDRNLVILAADGTTLLWTPNCYVTEAERAAEEQAIADEQAQQAPAAPAAPAPAATPAPQTYTVQRGDTLSAIAKRFYGHAGEYRRIAAANNIANPDLIHPGQQLVIPA</sequence>
<dbReference type="PROSITE" id="PS50927">
    <property type="entry name" value="BULB_LECTIN"/>
    <property type="match status" value="1"/>
</dbReference>
<keyword evidence="5" id="KW-1185">Reference proteome</keyword>
<organism evidence="4 5">
    <name type="scientific">Pseudonocardia charpentierae</name>
    <dbReference type="NCBI Taxonomy" id="3075545"/>
    <lineage>
        <taxon>Bacteria</taxon>
        <taxon>Bacillati</taxon>
        <taxon>Actinomycetota</taxon>
        <taxon>Actinomycetes</taxon>
        <taxon>Pseudonocardiales</taxon>
        <taxon>Pseudonocardiaceae</taxon>
        <taxon>Pseudonocardia</taxon>
    </lineage>
</organism>
<dbReference type="Gene3D" id="2.90.10.10">
    <property type="entry name" value="Bulb-type lectin domain"/>
    <property type="match status" value="2"/>
</dbReference>
<dbReference type="InterPro" id="IPR036779">
    <property type="entry name" value="LysM_dom_sf"/>
</dbReference>
<reference evidence="5" key="1">
    <citation type="submission" date="2023-07" db="EMBL/GenBank/DDBJ databases">
        <title>30 novel species of actinomycetes from the DSMZ collection.</title>
        <authorList>
            <person name="Nouioui I."/>
        </authorList>
    </citation>
    <scope>NUCLEOTIDE SEQUENCE [LARGE SCALE GENOMIC DNA]</scope>
    <source>
        <strain evidence="5">DSM 45834</strain>
    </source>
</reference>
<dbReference type="SMART" id="SM00257">
    <property type="entry name" value="LysM"/>
    <property type="match status" value="1"/>
</dbReference>
<dbReference type="PROSITE" id="PS51782">
    <property type="entry name" value="LYSM"/>
    <property type="match status" value="1"/>
</dbReference>
<dbReference type="SUPFAM" id="SSF54106">
    <property type="entry name" value="LysM domain"/>
    <property type="match status" value="1"/>
</dbReference>
<feature type="region of interest" description="Disordered" evidence="1">
    <location>
        <begin position="124"/>
        <end position="147"/>
    </location>
</feature>
<protein>
    <submittedName>
        <fullName evidence="4">LysM peptidoglycan-binding domain-containing protein</fullName>
    </submittedName>
</protein>
<dbReference type="SMART" id="SM00108">
    <property type="entry name" value="B_lectin"/>
    <property type="match status" value="1"/>
</dbReference>
<evidence type="ECO:0000259" key="3">
    <source>
        <dbReference type="PROSITE" id="PS51782"/>
    </source>
</evidence>
<dbReference type="Proteomes" id="UP001183202">
    <property type="component" value="Unassembled WGS sequence"/>
</dbReference>
<evidence type="ECO:0000313" key="4">
    <source>
        <dbReference type="EMBL" id="MDT0351173.1"/>
    </source>
</evidence>
<evidence type="ECO:0000256" key="1">
    <source>
        <dbReference type="SAM" id="MobiDB-lite"/>
    </source>
</evidence>
<feature type="domain" description="LysM" evidence="3">
    <location>
        <begin position="147"/>
        <end position="194"/>
    </location>
</feature>
<proteinExistence type="predicted"/>
<dbReference type="Pfam" id="PF01476">
    <property type="entry name" value="LysM"/>
    <property type="match status" value="1"/>
</dbReference>
<dbReference type="PANTHER" id="PTHR34700">
    <property type="entry name" value="POTASSIUM BINDING PROTEIN KBP"/>
    <property type="match status" value="1"/>
</dbReference>
<dbReference type="InterPro" id="IPR018392">
    <property type="entry name" value="LysM"/>
</dbReference>
<dbReference type="Gene3D" id="3.10.350.10">
    <property type="entry name" value="LysM domain"/>
    <property type="match status" value="1"/>
</dbReference>
<comment type="caution">
    <text evidence="4">The sequence shown here is derived from an EMBL/GenBank/DDBJ whole genome shotgun (WGS) entry which is preliminary data.</text>
</comment>
<feature type="compositionally biased region" description="Low complexity" evidence="1">
    <location>
        <begin position="124"/>
        <end position="134"/>
    </location>
</feature>
<dbReference type="InterPro" id="IPR001480">
    <property type="entry name" value="Bulb-type_lectin_dom"/>
</dbReference>
<name>A0ABU2NDR4_9PSEU</name>
<gene>
    <name evidence="4" type="ORF">RM445_16715</name>
</gene>
<dbReference type="InterPro" id="IPR052196">
    <property type="entry name" value="Bact_Kbp"/>
</dbReference>
<feature type="domain" description="Bulb-type lectin" evidence="2">
    <location>
        <begin position="1"/>
        <end position="108"/>
    </location>
</feature>
<dbReference type="InterPro" id="IPR036426">
    <property type="entry name" value="Bulb-type_lectin_dom_sf"/>
</dbReference>
<evidence type="ECO:0000313" key="5">
    <source>
        <dbReference type="Proteomes" id="UP001183202"/>
    </source>
</evidence>
<dbReference type="EMBL" id="JAVREJ010000011">
    <property type="protein sequence ID" value="MDT0351173.1"/>
    <property type="molecule type" value="Genomic_DNA"/>
</dbReference>
<dbReference type="CDD" id="cd00118">
    <property type="entry name" value="LysM"/>
    <property type="match status" value="1"/>
</dbReference>
<accession>A0ABU2NDR4</accession>
<dbReference type="SUPFAM" id="SSF51110">
    <property type="entry name" value="alpha-D-mannose-specific plant lectins"/>
    <property type="match status" value="1"/>
</dbReference>